<dbReference type="Proteomes" id="UP000509510">
    <property type="component" value="Chromosome III"/>
</dbReference>
<dbReference type="PANTHER" id="PTHR46411">
    <property type="entry name" value="FAMILY ATPASE, PUTATIVE-RELATED"/>
    <property type="match status" value="1"/>
</dbReference>
<evidence type="ECO:0008006" key="3">
    <source>
        <dbReference type="Google" id="ProtNLM"/>
    </source>
</evidence>
<keyword evidence="2" id="KW-1185">Reference proteome</keyword>
<dbReference type="AlphaFoldDB" id="A0A7H8QUZ2"/>
<evidence type="ECO:0000313" key="1">
    <source>
        <dbReference type="EMBL" id="QKX57834.1"/>
    </source>
</evidence>
<dbReference type="SUPFAM" id="SSF52540">
    <property type="entry name" value="P-loop containing nucleoside triphosphate hydrolases"/>
    <property type="match status" value="1"/>
</dbReference>
<name>A0A7H8QUZ2_TALRU</name>
<dbReference type="InterPro" id="IPR027417">
    <property type="entry name" value="P-loop_NTPase"/>
</dbReference>
<sequence>MLTTNRVESFDSAMISRIHLSLGYSPPDVDTRRKLWLQLLHSIPSDEIELDLDDDVDGLAIANMNGRQIANTVNTAKTIARFEQKPLQLRHIHTVLDVCAAFDQKLKRPPTADPVRNSHKPFMISRKNSILNDDK</sequence>
<dbReference type="OrthoDB" id="10042665at2759"/>
<dbReference type="KEGG" id="trg:TRUGW13939_04954"/>
<protein>
    <recommendedName>
        <fullName evidence="3">ATPase AAA-type core domain-containing protein</fullName>
    </recommendedName>
</protein>
<dbReference type="PANTHER" id="PTHR46411:SF3">
    <property type="entry name" value="AAA+ ATPASE DOMAIN-CONTAINING PROTEIN"/>
    <property type="match status" value="1"/>
</dbReference>
<dbReference type="EMBL" id="CP055900">
    <property type="protein sequence ID" value="QKX57834.1"/>
    <property type="molecule type" value="Genomic_DNA"/>
</dbReference>
<reference evidence="2" key="1">
    <citation type="submission" date="2020-06" db="EMBL/GenBank/DDBJ databases">
        <title>A chromosome-scale genome assembly of Talaromyces rugulosus W13939.</title>
        <authorList>
            <person name="Wang B."/>
            <person name="Guo L."/>
            <person name="Ye K."/>
            <person name="Wang L."/>
        </authorList>
    </citation>
    <scope>NUCLEOTIDE SEQUENCE [LARGE SCALE GENOMIC DNA]</scope>
    <source>
        <strain evidence="2">W13939</strain>
    </source>
</reference>
<accession>A0A7H8QUZ2</accession>
<proteinExistence type="predicted"/>
<gene>
    <name evidence="1" type="ORF">TRUGW13939_04954</name>
</gene>
<dbReference type="RefSeq" id="XP_035344012.1">
    <property type="nucleotide sequence ID" value="XM_035488119.1"/>
</dbReference>
<evidence type="ECO:0000313" key="2">
    <source>
        <dbReference type="Proteomes" id="UP000509510"/>
    </source>
</evidence>
<dbReference type="GeneID" id="55992452"/>
<organism evidence="1 2">
    <name type="scientific">Talaromyces rugulosus</name>
    <name type="common">Penicillium rugulosum</name>
    <dbReference type="NCBI Taxonomy" id="121627"/>
    <lineage>
        <taxon>Eukaryota</taxon>
        <taxon>Fungi</taxon>
        <taxon>Dikarya</taxon>
        <taxon>Ascomycota</taxon>
        <taxon>Pezizomycotina</taxon>
        <taxon>Eurotiomycetes</taxon>
        <taxon>Eurotiomycetidae</taxon>
        <taxon>Eurotiales</taxon>
        <taxon>Trichocomaceae</taxon>
        <taxon>Talaromyces</taxon>
        <taxon>Talaromyces sect. Islandici</taxon>
    </lineage>
</organism>